<dbReference type="EMBL" id="MHBZ01000013">
    <property type="protein sequence ID" value="OGY11681.1"/>
    <property type="molecule type" value="Genomic_DNA"/>
</dbReference>
<dbReference type="STRING" id="1797516.A3D26_01035"/>
<evidence type="ECO:0000256" key="4">
    <source>
        <dbReference type="ARBA" id="ARBA00022741"/>
    </source>
</evidence>
<dbReference type="InterPro" id="IPR015824">
    <property type="entry name" value="Phosphoglycerate_kinase_N"/>
</dbReference>
<organism evidence="8 9">
    <name type="scientific">Candidatus Blackburnbacteria bacterium RIFCSPHIGHO2_02_FULL_44_20</name>
    <dbReference type="NCBI Taxonomy" id="1797516"/>
    <lineage>
        <taxon>Bacteria</taxon>
        <taxon>Candidatus Blackburniibacteriota</taxon>
    </lineage>
</organism>
<comment type="catalytic activity">
    <reaction evidence="1 7">
        <text>(2R)-3-phosphoglycerate + ATP = (2R)-3-phospho-glyceroyl phosphate + ADP</text>
        <dbReference type="Rhea" id="RHEA:14801"/>
        <dbReference type="ChEBI" id="CHEBI:30616"/>
        <dbReference type="ChEBI" id="CHEBI:57604"/>
        <dbReference type="ChEBI" id="CHEBI:58272"/>
        <dbReference type="ChEBI" id="CHEBI:456216"/>
        <dbReference type="EC" id="2.7.2.3"/>
    </reaction>
</comment>
<dbReference type="SUPFAM" id="SSF53748">
    <property type="entry name" value="Phosphoglycerate kinase"/>
    <property type="match status" value="1"/>
</dbReference>
<reference evidence="8 9" key="1">
    <citation type="journal article" date="2016" name="Nat. Commun.">
        <title>Thousands of microbial genomes shed light on interconnected biogeochemical processes in an aquifer system.</title>
        <authorList>
            <person name="Anantharaman K."/>
            <person name="Brown C.T."/>
            <person name="Hug L.A."/>
            <person name="Sharon I."/>
            <person name="Castelle C.J."/>
            <person name="Probst A.J."/>
            <person name="Thomas B.C."/>
            <person name="Singh A."/>
            <person name="Wilkins M.J."/>
            <person name="Karaoz U."/>
            <person name="Brodie E.L."/>
            <person name="Williams K.H."/>
            <person name="Hubbard S.S."/>
            <person name="Banfield J.F."/>
        </authorList>
    </citation>
    <scope>NUCLEOTIDE SEQUENCE [LARGE SCALE GENOMIC DNA]</scope>
</reference>
<evidence type="ECO:0000313" key="8">
    <source>
        <dbReference type="EMBL" id="OGY11681.1"/>
    </source>
</evidence>
<evidence type="ECO:0000313" key="9">
    <source>
        <dbReference type="Proteomes" id="UP000178319"/>
    </source>
</evidence>
<comment type="similarity">
    <text evidence="7">Belongs to the phosphoglycerate kinase family.</text>
</comment>
<dbReference type="GO" id="GO:0005524">
    <property type="term" value="F:ATP binding"/>
    <property type="evidence" value="ECO:0007669"/>
    <property type="project" value="UniProtKB-KW"/>
</dbReference>
<evidence type="ECO:0000256" key="5">
    <source>
        <dbReference type="ARBA" id="ARBA00022777"/>
    </source>
</evidence>
<dbReference type="GO" id="GO:0006096">
    <property type="term" value="P:glycolytic process"/>
    <property type="evidence" value="ECO:0007669"/>
    <property type="project" value="InterPro"/>
</dbReference>
<dbReference type="EC" id="2.7.2.3" evidence="2 7"/>
<evidence type="ECO:0000256" key="3">
    <source>
        <dbReference type="ARBA" id="ARBA00022679"/>
    </source>
</evidence>
<keyword evidence="6" id="KW-0067">ATP-binding</keyword>
<dbReference type="PANTHER" id="PTHR11406:SF23">
    <property type="entry name" value="PHOSPHOGLYCERATE KINASE 1, CHLOROPLASTIC-RELATED"/>
    <property type="match status" value="1"/>
</dbReference>
<keyword evidence="4" id="KW-0547">Nucleotide-binding</keyword>
<dbReference type="Proteomes" id="UP000178319">
    <property type="component" value="Unassembled WGS sequence"/>
</dbReference>
<dbReference type="InterPro" id="IPR036043">
    <property type="entry name" value="Phosphoglycerate_kinase_sf"/>
</dbReference>
<evidence type="ECO:0000256" key="1">
    <source>
        <dbReference type="ARBA" id="ARBA00000642"/>
    </source>
</evidence>
<dbReference type="Pfam" id="PF00162">
    <property type="entry name" value="PGK"/>
    <property type="match status" value="2"/>
</dbReference>
<dbReference type="PRINTS" id="PR00477">
    <property type="entry name" value="PHGLYCKINASE"/>
</dbReference>
<gene>
    <name evidence="8" type="ORF">A3D26_01035</name>
</gene>
<keyword evidence="3 7" id="KW-0808">Transferase</keyword>
<evidence type="ECO:0000256" key="7">
    <source>
        <dbReference type="RuleBase" id="RU000532"/>
    </source>
</evidence>
<dbReference type="GO" id="GO:0043531">
    <property type="term" value="F:ADP binding"/>
    <property type="evidence" value="ECO:0007669"/>
    <property type="project" value="TreeGrafter"/>
</dbReference>
<dbReference type="AlphaFoldDB" id="A0A1G1V8Q2"/>
<dbReference type="GO" id="GO:0006094">
    <property type="term" value="P:gluconeogenesis"/>
    <property type="evidence" value="ECO:0007669"/>
    <property type="project" value="TreeGrafter"/>
</dbReference>
<comment type="caution">
    <text evidence="8">The sequence shown here is derived from an EMBL/GenBank/DDBJ whole genome shotgun (WGS) entry which is preliminary data.</text>
</comment>
<dbReference type="GO" id="GO:0004618">
    <property type="term" value="F:phosphoglycerate kinase activity"/>
    <property type="evidence" value="ECO:0007669"/>
    <property type="project" value="UniProtKB-EC"/>
</dbReference>
<evidence type="ECO:0000256" key="6">
    <source>
        <dbReference type="ARBA" id="ARBA00022840"/>
    </source>
</evidence>
<name>A0A1G1V8Q2_9BACT</name>
<dbReference type="Gene3D" id="3.40.50.1260">
    <property type="entry name" value="Phosphoglycerate kinase, N-terminal domain"/>
    <property type="match status" value="3"/>
</dbReference>
<sequence>MNLPSLEDLDVFGKRVLLRMDTDVPFGSAQGRGPIVADDTRLRASVPTIKYLIEEGCSQITILGHRGRPGGRVEPTLSLEPVADCLEKLLEKEFGKDELADLPVYMAENLRFNPGEVLRYPQDPKARKLAESWVQHGDVYVNDAFGSTHREDVSIVGLPDLLPSAAGFSLISEVEALERVLDDPKRPVVFVLGGGKEDKALLVDHLLEHADWVLLGGVLPRKVKSYCKERGDGMCVSAAHLDREGKDITPQSVQNFVEIVRSAGTIVWGGPMGDMDSGFWESTESIGKAIASSKAYKVAGGGDTIHAIKKLKLEKGFDHMSLGGGAMLELLAYGDLPGLRALRGED</sequence>
<evidence type="ECO:0000256" key="2">
    <source>
        <dbReference type="ARBA" id="ARBA00013061"/>
    </source>
</evidence>
<accession>A0A1G1V8Q2</accession>
<dbReference type="InterPro" id="IPR001576">
    <property type="entry name" value="Phosphoglycerate_kinase"/>
</dbReference>
<dbReference type="GO" id="GO:0005829">
    <property type="term" value="C:cytosol"/>
    <property type="evidence" value="ECO:0007669"/>
    <property type="project" value="TreeGrafter"/>
</dbReference>
<protein>
    <recommendedName>
        <fullName evidence="2 7">Phosphoglycerate kinase</fullName>
        <ecNumber evidence="2 7">2.7.2.3</ecNumber>
    </recommendedName>
</protein>
<proteinExistence type="inferred from homology"/>
<keyword evidence="5 7" id="KW-0418">Kinase</keyword>
<dbReference type="PANTHER" id="PTHR11406">
    <property type="entry name" value="PHOSPHOGLYCERATE KINASE"/>
    <property type="match status" value="1"/>
</dbReference>